<proteinExistence type="predicted"/>
<dbReference type="OrthoDB" id="2634326at2759"/>
<accession>A0A6A4HXB5</accession>
<sequence length="273" mass="30936">MSTPPPPKPKAPKKKQKLANPFSYVPPTEACNHFLPIIHDSWPIHLHVWDIASVRLKELEQFTGLSQLEQFLPDPAQSPKASRTCYSAPDAVTVIPAPLRGVFKLRLITCFSHTPRSGDGFGSLDPALFVTPDNTLKVSLLMMWLRICPALLWRLGLPNVKLFINKQWRAMLEAADGFLLEDSCSVGIQIDADNIVSVPALWNGIKVNLNASGQIDANIVRQVIWELYEIKFCLEMLMLDRYMVLEPQGDTDEVEMLKEAWYEREFQVHVFVI</sequence>
<evidence type="ECO:0000313" key="1">
    <source>
        <dbReference type="EMBL" id="KAE9402360.1"/>
    </source>
</evidence>
<reference evidence="1" key="1">
    <citation type="journal article" date="2019" name="Environ. Microbiol.">
        <title>Fungal ecological strategies reflected in gene transcription - a case study of two litter decomposers.</title>
        <authorList>
            <person name="Barbi F."/>
            <person name="Kohler A."/>
            <person name="Barry K."/>
            <person name="Baskaran P."/>
            <person name="Daum C."/>
            <person name="Fauchery L."/>
            <person name="Ihrmark K."/>
            <person name="Kuo A."/>
            <person name="LaButti K."/>
            <person name="Lipzen A."/>
            <person name="Morin E."/>
            <person name="Grigoriev I.V."/>
            <person name="Henrissat B."/>
            <person name="Lindahl B."/>
            <person name="Martin F."/>
        </authorList>
    </citation>
    <scope>NUCLEOTIDE SEQUENCE</scope>
    <source>
        <strain evidence="1">JB14</strain>
    </source>
</reference>
<name>A0A6A4HXB5_9AGAR</name>
<keyword evidence="2" id="KW-1185">Reference proteome</keyword>
<protein>
    <submittedName>
        <fullName evidence="1">Uncharacterized protein</fullName>
    </submittedName>
</protein>
<evidence type="ECO:0000313" key="2">
    <source>
        <dbReference type="Proteomes" id="UP000799118"/>
    </source>
</evidence>
<dbReference type="EMBL" id="ML769436">
    <property type="protein sequence ID" value="KAE9402360.1"/>
    <property type="molecule type" value="Genomic_DNA"/>
</dbReference>
<gene>
    <name evidence="1" type="ORF">BT96DRAFT_991331</name>
</gene>
<dbReference type="Proteomes" id="UP000799118">
    <property type="component" value="Unassembled WGS sequence"/>
</dbReference>
<organism evidence="1 2">
    <name type="scientific">Gymnopus androsaceus JB14</name>
    <dbReference type="NCBI Taxonomy" id="1447944"/>
    <lineage>
        <taxon>Eukaryota</taxon>
        <taxon>Fungi</taxon>
        <taxon>Dikarya</taxon>
        <taxon>Basidiomycota</taxon>
        <taxon>Agaricomycotina</taxon>
        <taxon>Agaricomycetes</taxon>
        <taxon>Agaricomycetidae</taxon>
        <taxon>Agaricales</taxon>
        <taxon>Marasmiineae</taxon>
        <taxon>Omphalotaceae</taxon>
        <taxon>Gymnopus</taxon>
    </lineage>
</organism>
<dbReference type="AlphaFoldDB" id="A0A6A4HXB5"/>